<dbReference type="InterPro" id="IPR052999">
    <property type="entry name" value="PTS1_Protein"/>
</dbReference>
<dbReference type="SUPFAM" id="SSF69118">
    <property type="entry name" value="AhpD-like"/>
    <property type="match status" value="1"/>
</dbReference>
<proteinExistence type="predicted"/>
<dbReference type="Proteomes" id="UP001377567">
    <property type="component" value="Unassembled WGS sequence"/>
</dbReference>
<reference evidence="1 2" key="1">
    <citation type="journal article" date="2023" name="Elife">
        <title>Identification of key yeast species and microbe-microbe interactions impacting larval growth of Drosophila in the wild.</title>
        <authorList>
            <person name="Mure A."/>
            <person name="Sugiura Y."/>
            <person name="Maeda R."/>
            <person name="Honda K."/>
            <person name="Sakurai N."/>
            <person name="Takahashi Y."/>
            <person name="Watada M."/>
            <person name="Katoh T."/>
            <person name="Gotoh A."/>
            <person name="Gotoh Y."/>
            <person name="Taniguchi I."/>
            <person name="Nakamura K."/>
            <person name="Hayashi T."/>
            <person name="Katayama T."/>
            <person name="Uemura T."/>
            <person name="Hattori Y."/>
        </authorList>
    </citation>
    <scope>NUCLEOTIDE SEQUENCE [LARGE SCALE GENOMIC DNA]</scope>
    <source>
        <strain evidence="1 2">KH-74</strain>
    </source>
</reference>
<dbReference type="AlphaFoldDB" id="A0AAV5S6C4"/>
<dbReference type="EMBL" id="BTGD01000025">
    <property type="protein sequence ID" value="GMM58956.1"/>
    <property type="molecule type" value="Genomic_DNA"/>
</dbReference>
<evidence type="ECO:0000313" key="2">
    <source>
        <dbReference type="Proteomes" id="UP001377567"/>
    </source>
</evidence>
<dbReference type="PANTHER" id="PTHR28180">
    <property type="entry name" value="CONSERVED MITOCHONDRIAL PROTEIN-RELATED"/>
    <property type="match status" value="1"/>
</dbReference>
<comment type="caution">
    <text evidence="1">The sequence shown here is derived from an EMBL/GenBank/DDBJ whole genome shotgun (WGS) entry which is preliminary data.</text>
</comment>
<dbReference type="PANTHER" id="PTHR28180:SF2">
    <property type="entry name" value="PEROXISOMAL PROTEIN 2"/>
    <property type="match status" value="1"/>
</dbReference>
<keyword evidence="2" id="KW-1185">Reference proteome</keyword>
<dbReference type="Gene3D" id="1.20.1290.10">
    <property type="entry name" value="AhpD-like"/>
    <property type="match status" value="1"/>
</dbReference>
<gene>
    <name evidence="1" type="ORF">DAKH74_055730</name>
</gene>
<protein>
    <recommendedName>
        <fullName evidence="3">Carboxymuconolactone decarboxylase-like domain-containing protein</fullName>
    </recommendedName>
</protein>
<accession>A0AAV5S6C4</accession>
<name>A0AAV5S6C4_MAUHU</name>
<sequence>MPLTSHRLACLIDFHEKLSEHWALLAIATVTSSNQPEMIDKIFIARLLQLTEGNETRHGTDLVKEVMPMVGNHKLLNEKFATANEAQAKFLAEAKETILKISAIVGMPRSINGLKFLHSATPACLLTEMGELNAEDGFISNAAHRKSHSDNFKRGLEHWDMTYGKVAMRIINDLNTFYPDLWQFIIKDVYSDILSYNEILDASVTSLVVICALVPLDVNAQLRGHLRGALNMGWDEAFINAVRNFSLTLSVWCGIRWKGDVVKL</sequence>
<dbReference type="InterPro" id="IPR029032">
    <property type="entry name" value="AhpD-like"/>
</dbReference>
<organism evidence="1 2">
    <name type="scientific">Maudiozyma humilis</name>
    <name type="common">Sour dough yeast</name>
    <name type="synonym">Kazachstania humilis</name>
    <dbReference type="NCBI Taxonomy" id="51915"/>
    <lineage>
        <taxon>Eukaryota</taxon>
        <taxon>Fungi</taxon>
        <taxon>Dikarya</taxon>
        <taxon>Ascomycota</taxon>
        <taxon>Saccharomycotina</taxon>
        <taxon>Saccharomycetes</taxon>
        <taxon>Saccharomycetales</taxon>
        <taxon>Saccharomycetaceae</taxon>
        <taxon>Maudiozyma</taxon>
    </lineage>
</organism>
<evidence type="ECO:0000313" key="1">
    <source>
        <dbReference type="EMBL" id="GMM58956.1"/>
    </source>
</evidence>
<evidence type="ECO:0008006" key="3">
    <source>
        <dbReference type="Google" id="ProtNLM"/>
    </source>
</evidence>